<evidence type="ECO:0000256" key="3">
    <source>
        <dbReference type="ARBA" id="ARBA00022475"/>
    </source>
</evidence>
<feature type="transmembrane region" description="Helical" evidence="7">
    <location>
        <begin position="202"/>
        <end position="227"/>
    </location>
</feature>
<dbReference type="InterPro" id="IPR048279">
    <property type="entry name" value="MdtK-like"/>
</dbReference>
<feature type="transmembrane region" description="Helical" evidence="7">
    <location>
        <begin position="175"/>
        <end position="196"/>
    </location>
</feature>
<accession>A0ABV7IT76</accession>
<evidence type="ECO:0000313" key="9">
    <source>
        <dbReference type="Proteomes" id="UP001595604"/>
    </source>
</evidence>
<dbReference type="NCBIfam" id="TIGR00797">
    <property type="entry name" value="matE"/>
    <property type="match status" value="1"/>
</dbReference>
<evidence type="ECO:0000256" key="4">
    <source>
        <dbReference type="ARBA" id="ARBA00022692"/>
    </source>
</evidence>
<feature type="transmembrane region" description="Helical" evidence="7">
    <location>
        <begin position="142"/>
        <end position="163"/>
    </location>
</feature>
<protein>
    <submittedName>
        <fullName evidence="8">MATE family efflux transporter</fullName>
    </submittedName>
</protein>
<evidence type="ECO:0000256" key="1">
    <source>
        <dbReference type="ARBA" id="ARBA00004429"/>
    </source>
</evidence>
<keyword evidence="9" id="KW-1185">Reference proteome</keyword>
<organism evidence="8 9">
    <name type="scientific">Novosphingobium bradum</name>
    <dbReference type="NCBI Taxonomy" id="1737444"/>
    <lineage>
        <taxon>Bacteria</taxon>
        <taxon>Pseudomonadati</taxon>
        <taxon>Pseudomonadota</taxon>
        <taxon>Alphaproteobacteria</taxon>
        <taxon>Sphingomonadales</taxon>
        <taxon>Sphingomonadaceae</taxon>
        <taxon>Novosphingobium</taxon>
    </lineage>
</organism>
<feature type="transmembrane region" description="Helical" evidence="7">
    <location>
        <begin position="433"/>
        <end position="452"/>
    </location>
</feature>
<keyword evidence="4 7" id="KW-0812">Transmembrane</keyword>
<dbReference type="RefSeq" id="WP_379509489.1">
    <property type="nucleotide sequence ID" value="NZ_JBHRTQ010000007.1"/>
</dbReference>
<evidence type="ECO:0000256" key="5">
    <source>
        <dbReference type="ARBA" id="ARBA00022989"/>
    </source>
</evidence>
<keyword evidence="6 7" id="KW-0472">Membrane</keyword>
<keyword evidence="2" id="KW-0813">Transport</keyword>
<feature type="transmembrane region" description="Helical" evidence="7">
    <location>
        <begin position="371"/>
        <end position="393"/>
    </location>
</feature>
<feature type="transmembrane region" description="Helical" evidence="7">
    <location>
        <begin position="400"/>
        <end position="421"/>
    </location>
</feature>
<keyword evidence="5 7" id="KW-1133">Transmembrane helix</keyword>
<dbReference type="PANTHER" id="PTHR43549">
    <property type="entry name" value="MULTIDRUG RESISTANCE PROTEIN YPNP-RELATED"/>
    <property type="match status" value="1"/>
</dbReference>
<proteinExistence type="predicted"/>
<sequence length="487" mass="51609">MPKPDRAAAGHARNLTEGPIGRTLITFAIPTLFSNVLQSLNGSINSIWVGRFLGESALAATANGNVIMFLMMSAVFGFGIAAMVLVGQAIGRRDLPAARQAFGSALGFNLGLSLLVMALGWLCAPQMLRLLATPPSYYAEALIYLRVVFLSMPGIVLFIMMTMGLRGSGDSLTPLWFIGLAVVLDAGLNPVFILGLGPAPRLGIAGSGVATAIANYGSSIALLAWIYRRDLPLRLRGRELRWLVPGRRDAWGLVSKGLPMGLQMIVVSGAGLVFMGFVNREGMLTAAAYAAVQQVWTYMQMPAMAIAAAVSGMASQNVGAGRWDRVNAIARHGIAFHLAITGAVLVLILAFDRPVLQLFLGAHSPAVEIARHIQLIASATFLIFGIPTVLFGVMRANGVVIAPLLVIAIAMFPVRLIVYWLGYPGFGADALWFSMPVGSAFTLLVSSALYLAGNWRGTPAHVPPTLEENAELALGESDQAGRMTPTG</sequence>
<comment type="subcellular location">
    <subcellularLocation>
        <location evidence="1">Cell inner membrane</location>
        <topology evidence="1">Multi-pass membrane protein</topology>
    </subcellularLocation>
</comment>
<feature type="transmembrane region" description="Helical" evidence="7">
    <location>
        <begin position="298"/>
        <end position="320"/>
    </location>
</feature>
<evidence type="ECO:0000256" key="6">
    <source>
        <dbReference type="ARBA" id="ARBA00023136"/>
    </source>
</evidence>
<name>A0ABV7IT76_9SPHN</name>
<dbReference type="EMBL" id="JBHRTQ010000007">
    <property type="protein sequence ID" value="MFC3174118.1"/>
    <property type="molecule type" value="Genomic_DNA"/>
</dbReference>
<keyword evidence="3" id="KW-1003">Cell membrane</keyword>
<reference evidence="9" key="1">
    <citation type="journal article" date="2019" name="Int. J. Syst. Evol. Microbiol.">
        <title>The Global Catalogue of Microorganisms (GCM) 10K type strain sequencing project: providing services to taxonomists for standard genome sequencing and annotation.</title>
        <authorList>
            <consortium name="The Broad Institute Genomics Platform"/>
            <consortium name="The Broad Institute Genome Sequencing Center for Infectious Disease"/>
            <person name="Wu L."/>
            <person name="Ma J."/>
        </authorList>
    </citation>
    <scope>NUCLEOTIDE SEQUENCE [LARGE SCALE GENOMIC DNA]</scope>
    <source>
        <strain evidence="9">KCTC 42984</strain>
    </source>
</reference>
<evidence type="ECO:0000256" key="2">
    <source>
        <dbReference type="ARBA" id="ARBA00022448"/>
    </source>
</evidence>
<evidence type="ECO:0000256" key="7">
    <source>
        <dbReference type="SAM" id="Phobius"/>
    </source>
</evidence>
<dbReference type="Proteomes" id="UP001595604">
    <property type="component" value="Unassembled WGS sequence"/>
</dbReference>
<dbReference type="Pfam" id="PF01554">
    <property type="entry name" value="MatE"/>
    <property type="match status" value="2"/>
</dbReference>
<feature type="transmembrane region" description="Helical" evidence="7">
    <location>
        <begin position="66"/>
        <end position="90"/>
    </location>
</feature>
<gene>
    <name evidence="8" type="ORF">ACFOD9_07640</name>
</gene>
<feature type="transmembrane region" description="Helical" evidence="7">
    <location>
        <begin position="102"/>
        <end position="122"/>
    </location>
</feature>
<dbReference type="PANTHER" id="PTHR43549:SF3">
    <property type="entry name" value="MULTIDRUG RESISTANCE PROTEIN YPNP-RELATED"/>
    <property type="match status" value="1"/>
</dbReference>
<dbReference type="CDD" id="cd13138">
    <property type="entry name" value="MATE_yoeA_like"/>
    <property type="match status" value="1"/>
</dbReference>
<dbReference type="PIRSF" id="PIRSF006603">
    <property type="entry name" value="DinF"/>
    <property type="match status" value="1"/>
</dbReference>
<comment type="caution">
    <text evidence="8">The sequence shown here is derived from an EMBL/GenBank/DDBJ whole genome shotgun (WGS) entry which is preliminary data.</text>
</comment>
<dbReference type="InterPro" id="IPR002528">
    <property type="entry name" value="MATE_fam"/>
</dbReference>
<dbReference type="InterPro" id="IPR052031">
    <property type="entry name" value="Membrane_Transporter-Flippase"/>
</dbReference>
<feature type="transmembrane region" description="Helical" evidence="7">
    <location>
        <begin position="332"/>
        <end position="351"/>
    </location>
</feature>
<evidence type="ECO:0000313" key="8">
    <source>
        <dbReference type="EMBL" id="MFC3174118.1"/>
    </source>
</evidence>
<feature type="transmembrane region" description="Helical" evidence="7">
    <location>
        <begin position="257"/>
        <end position="278"/>
    </location>
</feature>